<feature type="transmembrane region" description="Helical" evidence="9">
    <location>
        <begin position="140"/>
        <end position="159"/>
    </location>
</feature>
<protein>
    <recommendedName>
        <fullName evidence="12">Glycosyltransferase RgtA/B/C/D-like domain-containing protein</fullName>
    </recommendedName>
</protein>
<proteinExistence type="predicted"/>
<feature type="transmembrane region" description="Helical" evidence="9">
    <location>
        <begin position="205"/>
        <end position="226"/>
    </location>
</feature>
<feature type="transmembrane region" description="Helical" evidence="9">
    <location>
        <begin position="543"/>
        <end position="560"/>
    </location>
</feature>
<dbReference type="PANTHER" id="PTHR33908:SF11">
    <property type="entry name" value="MEMBRANE PROTEIN"/>
    <property type="match status" value="1"/>
</dbReference>
<keyword evidence="6 9" id="KW-1133">Transmembrane helix</keyword>
<dbReference type="RefSeq" id="WP_386190147.1">
    <property type="nucleotide sequence ID" value="NZ_JBHSBC010000014.1"/>
</dbReference>
<feature type="transmembrane region" description="Helical" evidence="9">
    <location>
        <begin position="411"/>
        <end position="429"/>
    </location>
</feature>
<dbReference type="PANTHER" id="PTHR33908">
    <property type="entry name" value="MANNOSYLTRANSFERASE YKCB-RELATED"/>
    <property type="match status" value="1"/>
</dbReference>
<evidence type="ECO:0000256" key="9">
    <source>
        <dbReference type="SAM" id="Phobius"/>
    </source>
</evidence>
<reference evidence="11" key="1">
    <citation type="journal article" date="2019" name="Int. J. Syst. Evol. Microbiol.">
        <title>The Global Catalogue of Microorganisms (GCM) 10K type strain sequencing project: providing services to taxonomists for standard genome sequencing and annotation.</title>
        <authorList>
            <consortium name="The Broad Institute Genomics Platform"/>
            <consortium name="The Broad Institute Genome Sequencing Center for Infectious Disease"/>
            <person name="Wu L."/>
            <person name="Ma J."/>
        </authorList>
    </citation>
    <scope>NUCLEOTIDE SEQUENCE [LARGE SCALE GENOMIC DNA]</scope>
    <source>
        <strain evidence="11">TBRC 7912</strain>
    </source>
</reference>
<evidence type="ECO:0000313" key="11">
    <source>
        <dbReference type="Proteomes" id="UP001595698"/>
    </source>
</evidence>
<accession>A0ABV8EYV6</accession>
<feature type="transmembrane region" description="Helical" evidence="9">
    <location>
        <begin position="83"/>
        <end position="108"/>
    </location>
</feature>
<evidence type="ECO:0000256" key="6">
    <source>
        <dbReference type="ARBA" id="ARBA00022989"/>
    </source>
</evidence>
<evidence type="ECO:0000256" key="5">
    <source>
        <dbReference type="ARBA" id="ARBA00022692"/>
    </source>
</evidence>
<organism evidence="10 11">
    <name type="scientific">Streptosporangium jomthongense</name>
    <dbReference type="NCBI Taxonomy" id="1193683"/>
    <lineage>
        <taxon>Bacteria</taxon>
        <taxon>Bacillati</taxon>
        <taxon>Actinomycetota</taxon>
        <taxon>Actinomycetes</taxon>
        <taxon>Streptosporangiales</taxon>
        <taxon>Streptosporangiaceae</taxon>
        <taxon>Streptosporangium</taxon>
    </lineage>
</organism>
<evidence type="ECO:0000256" key="1">
    <source>
        <dbReference type="ARBA" id="ARBA00004651"/>
    </source>
</evidence>
<keyword evidence="7 9" id="KW-0472">Membrane</keyword>
<comment type="subcellular location">
    <subcellularLocation>
        <location evidence="1">Cell membrane</location>
        <topology evidence="1">Multi-pass membrane protein</topology>
    </subcellularLocation>
</comment>
<keyword evidence="3" id="KW-0328">Glycosyltransferase</keyword>
<feature type="compositionally biased region" description="Polar residues" evidence="8">
    <location>
        <begin position="460"/>
        <end position="481"/>
    </location>
</feature>
<dbReference type="Proteomes" id="UP001595698">
    <property type="component" value="Unassembled WGS sequence"/>
</dbReference>
<comment type="caution">
    <text evidence="10">The sequence shown here is derived from an EMBL/GenBank/DDBJ whole genome shotgun (WGS) entry which is preliminary data.</text>
</comment>
<dbReference type="EMBL" id="JBHSBC010000014">
    <property type="protein sequence ID" value="MFC3981572.1"/>
    <property type="molecule type" value="Genomic_DNA"/>
</dbReference>
<feature type="compositionally biased region" description="Basic and acidic residues" evidence="8">
    <location>
        <begin position="487"/>
        <end position="503"/>
    </location>
</feature>
<evidence type="ECO:0008006" key="12">
    <source>
        <dbReference type="Google" id="ProtNLM"/>
    </source>
</evidence>
<evidence type="ECO:0000256" key="3">
    <source>
        <dbReference type="ARBA" id="ARBA00022676"/>
    </source>
</evidence>
<evidence type="ECO:0000256" key="2">
    <source>
        <dbReference type="ARBA" id="ARBA00022475"/>
    </source>
</evidence>
<feature type="transmembrane region" description="Helical" evidence="9">
    <location>
        <begin position="171"/>
        <end position="198"/>
    </location>
</feature>
<name>A0ABV8EYV6_9ACTN</name>
<keyword evidence="5 9" id="KW-0812">Transmembrane</keyword>
<gene>
    <name evidence="10" type="ORF">ACFOYY_15640</name>
</gene>
<sequence>MKAVSPERKNARVRPQVPSPRRHRLFLAVLLVAAALRVLTVMGYSPVVWFEDSFDYVGVAERPQPYEVRPSGYSLLLWLLRPLHSFAAVAILQHLMGLATGTAIYALVRRRAAGTRAGWAVLAATPVLLDAYQIFFEHTILSDVPFTFLVVVAVAVVLWTPGVTPGRAATAGLLLAVAALTRSIGLVLLPLLAAYLLVARAGARALLTALVAVAVPLGGYAAWYGAWHGTPALNGGNGVWLWARTMPFADCRRIRPPQEEAVLCPSQPVGSRPASPYFIWSDWSPLRRVPGHPVVTRADLFQPRIDALAGGLARRAVIAQPLDYLRVVGEDLRRTLNWRRGPVPGAVPVVYNRYVLPNTEGPLPDGVRIPGGGIRADLLAYGHERPETRVVEPAARVMRAYQSFGFLPGPLFGALAAGALLACATRLIANTRARNTRARDTRARSARTWRARIRGVGTQGVRTRSAESQGAESRFAQSSDAPGSGTRDPEAQDSETRSSETRGSKVQGSETGRRATPAGVLPLSMAFALIVGPVAVTAYDSRYWLPAVPLLCLALSLALTERRPRTVPGEGHDGP</sequence>
<keyword evidence="2" id="KW-1003">Cell membrane</keyword>
<keyword evidence="4" id="KW-0808">Transferase</keyword>
<evidence type="ECO:0000256" key="8">
    <source>
        <dbReference type="SAM" id="MobiDB-lite"/>
    </source>
</evidence>
<feature type="region of interest" description="Disordered" evidence="8">
    <location>
        <begin position="433"/>
        <end position="516"/>
    </location>
</feature>
<evidence type="ECO:0000256" key="7">
    <source>
        <dbReference type="ARBA" id="ARBA00023136"/>
    </source>
</evidence>
<keyword evidence="11" id="KW-1185">Reference proteome</keyword>
<evidence type="ECO:0000256" key="4">
    <source>
        <dbReference type="ARBA" id="ARBA00022679"/>
    </source>
</evidence>
<evidence type="ECO:0000313" key="10">
    <source>
        <dbReference type="EMBL" id="MFC3981572.1"/>
    </source>
</evidence>
<feature type="compositionally biased region" description="Basic residues" evidence="8">
    <location>
        <begin position="444"/>
        <end position="453"/>
    </location>
</feature>
<feature type="transmembrane region" description="Helical" evidence="9">
    <location>
        <begin position="518"/>
        <end position="537"/>
    </location>
</feature>
<dbReference type="InterPro" id="IPR050297">
    <property type="entry name" value="LipidA_mod_glycosyltrf_83"/>
</dbReference>